<dbReference type="InterPro" id="IPR038799">
    <property type="entry name" value="LEKR1"/>
</dbReference>
<protein>
    <submittedName>
        <fullName evidence="2">Leucine, glutamate and lysine rich 1</fullName>
    </submittedName>
</protein>
<feature type="coiled-coil region" evidence="1">
    <location>
        <begin position="46"/>
        <end position="161"/>
    </location>
</feature>
<comment type="caution">
    <text evidence="2">The sequence shown here is derived from an EMBL/GenBank/DDBJ whole genome shotgun (WGS) entry which is preliminary data.</text>
</comment>
<evidence type="ECO:0000313" key="2">
    <source>
        <dbReference type="EMBL" id="KAF6477809.1"/>
    </source>
</evidence>
<keyword evidence="1" id="KW-0175">Coiled coil</keyword>
<accession>A0A7J8I112</accession>
<gene>
    <name evidence="2" type="ORF">HJG59_007627</name>
</gene>
<proteinExistence type="predicted"/>
<dbReference type="PANTHER" id="PTHR34251:SF1">
    <property type="entry name" value="LEUCINE, GLUTAMATE AND LYSINE RICH 1"/>
    <property type="match status" value="1"/>
</dbReference>
<sequence>MKNLKLLSDAARLRSQQIQISKQQEMNLQTRCHDLQKEALDLQCQVEALGLKLQKTMTELDNYKEKLMNKSNEADDCQRKLRKLKFQSIIFESRYTRLLKEKEDSLMTCQQTYKTLQEELTAKERQEEDIKRRINLAENELEITKALLSQAKEEVVTLKSERCGQE</sequence>
<dbReference type="AlphaFoldDB" id="A0A7J8I112"/>
<dbReference type="Proteomes" id="UP000550707">
    <property type="component" value="Unassembled WGS sequence"/>
</dbReference>
<reference evidence="2 3" key="1">
    <citation type="journal article" date="2020" name="Nature">
        <title>Six reference-quality genomes reveal evolution of bat adaptations.</title>
        <authorList>
            <person name="Jebb D."/>
            <person name="Huang Z."/>
            <person name="Pippel M."/>
            <person name="Hughes G.M."/>
            <person name="Lavrichenko K."/>
            <person name="Devanna P."/>
            <person name="Winkler S."/>
            <person name="Jermiin L.S."/>
            <person name="Skirmuntt E.C."/>
            <person name="Katzourakis A."/>
            <person name="Burkitt-Gray L."/>
            <person name="Ray D.A."/>
            <person name="Sullivan K.A.M."/>
            <person name="Roscito J.G."/>
            <person name="Kirilenko B.M."/>
            <person name="Davalos L.M."/>
            <person name="Corthals A.P."/>
            <person name="Power M.L."/>
            <person name="Jones G."/>
            <person name="Ransome R.D."/>
            <person name="Dechmann D.K.N."/>
            <person name="Locatelli A.G."/>
            <person name="Puechmaille S.J."/>
            <person name="Fedrigo O."/>
            <person name="Jarvis E.D."/>
            <person name="Hiller M."/>
            <person name="Vernes S.C."/>
            <person name="Myers E.W."/>
            <person name="Teeling E.C."/>
        </authorList>
    </citation>
    <scope>NUCLEOTIDE SEQUENCE [LARGE SCALE GENOMIC DNA]</scope>
    <source>
        <strain evidence="2">MMolMol1</strain>
        <tissue evidence="2">Muscle</tissue>
    </source>
</reference>
<dbReference type="EMBL" id="JACASF010000005">
    <property type="protein sequence ID" value="KAF6477809.1"/>
    <property type="molecule type" value="Genomic_DNA"/>
</dbReference>
<name>A0A7J8I112_MOLMO</name>
<organism evidence="2 3">
    <name type="scientific">Molossus molossus</name>
    <name type="common">Pallas' mastiff bat</name>
    <name type="synonym">Vespertilio molossus</name>
    <dbReference type="NCBI Taxonomy" id="27622"/>
    <lineage>
        <taxon>Eukaryota</taxon>
        <taxon>Metazoa</taxon>
        <taxon>Chordata</taxon>
        <taxon>Craniata</taxon>
        <taxon>Vertebrata</taxon>
        <taxon>Euteleostomi</taxon>
        <taxon>Mammalia</taxon>
        <taxon>Eutheria</taxon>
        <taxon>Laurasiatheria</taxon>
        <taxon>Chiroptera</taxon>
        <taxon>Yangochiroptera</taxon>
        <taxon>Molossidae</taxon>
        <taxon>Molossus</taxon>
    </lineage>
</organism>
<evidence type="ECO:0000313" key="3">
    <source>
        <dbReference type="Proteomes" id="UP000550707"/>
    </source>
</evidence>
<keyword evidence="3" id="KW-1185">Reference proteome</keyword>
<dbReference type="PANTHER" id="PTHR34251">
    <property type="entry name" value="LEUCINE-, GLUTAMATE- AND LYSINE-RICH PROTEIN 1"/>
    <property type="match status" value="1"/>
</dbReference>
<evidence type="ECO:0000256" key="1">
    <source>
        <dbReference type="SAM" id="Coils"/>
    </source>
</evidence>